<feature type="compositionally biased region" description="Acidic residues" evidence="1">
    <location>
        <begin position="107"/>
        <end position="117"/>
    </location>
</feature>
<comment type="caution">
    <text evidence="2">The sequence shown here is derived from an EMBL/GenBank/DDBJ whole genome shotgun (WGS) entry which is preliminary data.</text>
</comment>
<evidence type="ECO:0000256" key="1">
    <source>
        <dbReference type="SAM" id="MobiDB-lite"/>
    </source>
</evidence>
<proteinExistence type="predicted"/>
<gene>
    <name evidence="2" type="ORF">C8A00DRAFT_37300</name>
</gene>
<reference evidence="2" key="1">
    <citation type="journal article" date="2023" name="Mol. Phylogenet. Evol.">
        <title>Genome-scale phylogeny and comparative genomics of the fungal order Sordariales.</title>
        <authorList>
            <person name="Hensen N."/>
            <person name="Bonometti L."/>
            <person name="Westerberg I."/>
            <person name="Brannstrom I.O."/>
            <person name="Guillou S."/>
            <person name="Cros-Aarteil S."/>
            <person name="Calhoun S."/>
            <person name="Haridas S."/>
            <person name="Kuo A."/>
            <person name="Mondo S."/>
            <person name="Pangilinan J."/>
            <person name="Riley R."/>
            <person name="LaButti K."/>
            <person name="Andreopoulos B."/>
            <person name="Lipzen A."/>
            <person name="Chen C."/>
            <person name="Yan M."/>
            <person name="Daum C."/>
            <person name="Ng V."/>
            <person name="Clum A."/>
            <person name="Steindorff A."/>
            <person name="Ohm R.A."/>
            <person name="Martin F."/>
            <person name="Silar P."/>
            <person name="Natvig D.O."/>
            <person name="Lalanne C."/>
            <person name="Gautier V."/>
            <person name="Ament-Velasquez S.L."/>
            <person name="Kruys A."/>
            <person name="Hutchinson M.I."/>
            <person name="Powell A.J."/>
            <person name="Barry K."/>
            <person name="Miller A.N."/>
            <person name="Grigoriev I.V."/>
            <person name="Debuchy R."/>
            <person name="Gladieux P."/>
            <person name="Hiltunen Thoren M."/>
            <person name="Johannesson H."/>
        </authorList>
    </citation>
    <scope>NUCLEOTIDE SEQUENCE</scope>
    <source>
        <strain evidence="2">CBS 538.74</strain>
    </source>
</reference>
<dbReference type="Proteomes" id="UP001302745">
    <property type="component" value="Unassembled WGS sequence"/>
</dbReference>
<feature type="region of interest" description="Disordered" evidence="1">
    <location>
        <begin position="157"/>
        <end position="223"/>
    </location>
</feature>
<feature type="compositionally biased region" description="Basic and acidic residues" evidence="1">
    <location>
        <begin position="177"/>
        <end position="189"/>
    </location>
</feature>
<keyword evidence="3" id="KW-1185">Reference proteome</keyword>
<accession>A0AAN6ZTX3</accession>
<sequence>MVSELISEKRAKKRAAKKRAADSERAAAELGAQHQGQVTTLASELSRRDAFIQRNVLSGPDAYSATPLETRPKNDDDSFYAFAPRRLRPEPDVLSIRSNPTLFVVGSDDESDNEESEPSNQARVGPSPRSLTTVPAVRVPAVRVRPSKIKTINLQLKGVQDKVDEVDEEVDLGTVSRDAKDAPELKKEEEDSGGDNTLESPPGKAPSLGEHSAEVKTTVAEAA</sequence>
<feature type="region of interest" description="Disordered" evidence="1">
    <location>
        <begin position="56"/>
        <end position="134"/>
    </location>
</feature>
<dbReference type="EMBL" id="MU857096">
    <property type="protein sequence ID" value="KAK4150113.1"/>
    <property type="molecule type" value="Genomic_DNA"/>
</dbReference>
<evidence type="ECO:0000313" key="3">
    <source>
        <dbReference type="Proteomes" id="UP001302745"/>
    </source>
</evidence>
<evidence type="ECO:0000313" key="2">
    <source>
        <dbReference type="EMBL" id="KAK4150113.1"/>
    </source>
</evidence>
<protein>
    <submittedName>
        <fullName evidence="2">Uncharacterized protein</fullName>
    </submittedName>
</protein>
<feature type="region of interest" description="Disordered" evidence="1">
    <location>
        <begin position="1"/>
        <end position="41"/>
    </location>
</feature>
<name>A0AAN6ZTX3_9PEZI</name>
<organism evidence="2 3">
    <name type="scientific">Chaetomidium leptoderma</name>
    <dbReference type="NCBI Taxonomy" id="669021"/>
    <lineage>
        <taxon>Eukaryota</taxon>
        <taxon>Fungi</taxon>
        <taxon>Dikarya</taxon>
        <taxon>Ascomycota</taxon>
        <taxon>Pezizomycotina</taxon>
        <taxon>Sordariomycetes</taxon>
        <taxon>Sordariomycetidae</taxon>
        <taxon>Sordariales</taxon>
        <taxon>Chaetomiaceae</taxon>
        <taxon>Chaetomidium</taxon>
    </lineage>
</organism>
<reference evidence="2" key="2">
    <citation type="submission" date="2023-05" db="EMBL/GenBank/DDBJ databases">
        <authorList>
            <consortium name="Lawrence Berkeley National Laboratory"/>
            <person name="Steindorff A."/>
            <person name="Hensen N."/>
            <person name="Bonometti L."/>
            <person name="Westerberg I."/>
            <person name="Brannstrom I.O."/>
            <person name="Guillou S."/>
            <person name="Cros-Aarteil S."/>
            <person name="Calhoun S."/>
            <person name="Haridas S."/>
            <person name="Kuo A."/>
            <person name="Mondo S."/>
            <person name="Pangilinan J."/>
            <person name="Riley R."/>
            <person name="Labutti K."/>
            <person name="Andreopoulos B."/>
            <person name="Lipzen A."/>
            <person name="Chen C."/>
            <person name="Yanf M."/>
            <person name="Daum C."/>
            <person name="Ng V."/>
            <person name="Clum A."/>
            <person name="Ohm R."/>
            <person name="Martin F."/>
            <person name="Silar P."/>
            <person name="Natvig D."/>
            <person name="Lalanne C."/>
            <person name="Gautier V."/>
            <person name="Ament-Velasquez S.L."/>
            <person name="Kruys A."/>
            <person name="Hutchinson M.I."/>
            <person name="Powell A.J."/>
            <person name="Barry K."/>
            <person name="Miller A.N."/>
            <person name="Grigoriev I.V."/>
            <person name="Debuchy R."/>
            <person name="Gladieux P."/>
            <person name="Thoren M.H."/>
            <person name="Johannesson H."/>
        </authorList>
    </citation>
    <scope>NUCLEOTIDE SEQUENCE</scope>
    <source>
        <strain evidence="2">CBS 538.74</strain>
    </source>
</reference>
<dbReference type="AlphaFoldDB" id="A0AAN6ZTX3"/>